<evidence type="ECO:0000259" key="10">
    <source>
        <dbReference type="Pfam" id="PF13393"/>
    </source>
</evidence>
<feature type="binding site" evidence="9">
    <location>
        <position position="128"/>
    </location>
    <ligand>
        <name>L-histidine</name>
        <dbReference type="ChEBI" id="CHEBI:57595"/>
    </ligand>
</feature>
<evidence type="ECO:0000256" key="6">
    <source>
        <dbReference type="ARBA" id="ARBA00022490"/>
    </source>
</evidence>
<dbReference type="GO" id="GO:0005737">
    <property type="term" value="C:cytoplasm"/>
    <property type="evidence" value="ECO:0007669"/>
    <property type="project" value="UniProtKB-SubCell"/>
</dbReference>
<dbReference type="PANTHER" id="PTHR43707">
    <property type="entry name" value="HISTIDYL-TRNA SYNTHETASE"/>
    <property type="match status" value="1"/>
</dbReference>
<keyword evidence="12" id="KW-1185">Reference proteome</keyword>
<comment type="pathway">
    <text evidence="2 8">Amino-acid biosynthesis; L-histidine biosynthesis; L-histidine from 5-phospho-alpha-D-ribose 1-diphosphate: step 1/9.</text>
</comment>
<dbReference type="GO" id="GO:0016757">
    <property type="term" value="F:glycosyltransferase activity"/>
    <property type="evidence" value="ECO:0007669"/>
    <property type="project" value="UniProtKB-KW"/>
</dbReference>
<gene>
    <name evidence="8" type="primary">hisZ</name>
    <name evidence="11" type="ORF">IQ249_06015</name>
</gene>
<keyword evidence="8" id="KW-0368">Histidine biosynthesis</keyword>
<comment type="subunit">
    <text evidence="4 8">Heteromultimer composed of HisG and HisZ subunits.</text>
</comment>
<dbReference type="GO" id="GO:0000105">
    <property type="term" value="P:L-histidine biosynthetic process"/>
    <property type="evidence" value="ECO:0007669"/>
    <property type="project" value="UniProtKB-UniRule"/>
</dbReference>
<feature type="binding site" evidence="9">
    <location>
        <begin position="79"/>
        <end position="81"/>
    </location>
    <ligand>
        <name>L-histidine</name>
        <dbReference type="ChEBI" id="CHEBI:57595"/>
    </ligand>
</feature>
<dbReference type="RefSeq" id="WP_194028550.1">
    <property type="nucleotide sequence ID" value="NZ_JADEWZ010000007.1"/>
</dbReference>
<keyword evidence="6 8" id="KW-0963">Cytoplasm</keyword>
<dbReference type="Proteomes" id="UP000654482">
    <property type="component" value="Unassembled WGS sequence"/>
</dbReference>
<keyword evidence="11" id="KW-0328">Glycosyltransferase</keyword>
<evidence type="ECO:0000256" key="8">
    <source>
        <dbReference type="HAMAP-Rule" id="MF_00125"/>
    </source>
</evidence>
<dbReference type="Pfam" id="PF13393">
    <property type="entry name" value="tRNA-synt_His"/>
    <property type="match status" value="1"/>
</dbReference>
<evidence type="ECO:0000256" key="4">
    <source>
        <dbReference type="ARBA" id="ARBA00011496"/>
    </source>
</evidence>
<proteinExistence type="inferred from homology"/>
<keyword evidence="11" id="KW-0808">Transferase</keyword>
<feature type="binding site" evidence="9">
    <location>
        <position position="124"/>
    </location>
    <ligand>
        <name>L-histidine</name>
        <dbReference type="ChEBI" id="CHEBI:57595"/>
    </ligand>
</feature>
<evidence type="ECO:0000256" key="5">
    <source>
        <dbReference type="ARBA" id="ARBA00020397"/>
    </source>
</evidence>
<dbReference type="InterPro" id="IPR041715">
    <property type="entry name" value="HisRS-like_core"/>
</dbReference>
<comment type="miscellaneous">
    <text evidence="8">This function is generally fulfilled by the C-terminal part of HisG, which is missing in some bacteria such as this one.</text>
</comment>
<comment type="function">
    <text evidence="7 8">Required for the first step of histidine biosynthesis. May allow the feedback regulation of ATP phosphoribosyltransferase activity by histidine.</text>
</comment>
<evidence type="ECO:0000256" key="2">
    <source>
        <dbReference type="ARBA" id="ARBA00004667"/>
    </source>
</evidence>
<comment type="similarity">
    <text evidence="3 8">Belongs to the class-II aminoacyl-tRNA synthetase family. HisZ subfamily.</text>
</comment>
<dbReference type="Gene3D" id="3.30.930.10">
    <property type="entry name" value="Bira Bifunctional Protein, Domain 2"/>
    <property type="match status" value="1"/>
</dbReference>
<evidence type="ECO:0000256" key="1">
    <source>
        <dbReference type="ARBA" id="ARBA00004496"/>
    </source>
</evidence>
<feature type="domain" description="Class II Histidinyl-tRNA synthetase (HisRS)-like catalytic core" evidence="10">
    <location>
        <begin position="10"/>
        <end position="318"/>
    </location>
</feature>
<name>A0A8J7AXK8_9CYAN</name>
<protein>
    <recommendedName>
        <fullName evidence="5 8">ATP phosphoribosyltransferase regulatory subunit</fullName>
    </recommendedName>
</protein>
<dbReference type="AlphaFoldDB" id="A0A8J7AXK8"/>
<dbReference type="CDD" id="cd00773">
    <property type="entry name" value="HisRS-like_core"/>
    <property type="match status" value="1"/>
</dbReference>
<evidence type="ECO:0000256" key="9">
    <source>
        <dbReference type="PIRSR" id="PIRSR001549-1"/>
    </source>
</evidence>
<dbReference type="EMBL" id="JADEWZ010000007">
    <property type="protein sequence ID" value="MBE9115452.1"/>
    <property type="molecule type" value="Genomic_DNA"/>
</dbReference>
<dbReference type="InterPro" id="IPR004517">
    <property type="entry name" value="HisZ"/>
</dbReference>
<comment type="subcellular location">
    <subcellularLocation>
        <location evidence="1 8">Cytoplasm</location>
    </subcellularLocation>
</comment>
<sequence length="406" mass="45176">MSTIHQPPAGARDLLPLEVAQKRWIADRLQAVFHRWGYQRIITSTLEWLETLTAGGAIQRSTVIKLEDSSEGALGLRPELTASIARAAVTRMAGETYPQRLYYNANVFRRAHSGHYGKQLEFYQSGVELLFAGGVLADTEILLLLVECLHNLGLGEWNLVLGEAGLTRSLLSPFPDTVREKVRYCIANLDRVTLENLPLSPECLERALLLFDLRGKPEDVLQKVALLDLDETARETVNNLKSLVELLAQNSPVSLPLTLDLSLLETIDYYTGIVFEVVDATHTRILGKGGRYDRLLGLYHPQGQTSPGIGFALNLEDLHACLLSSPQLPQTTPSSDWLVIPPNPQNANAALAYAQKLRASQHLVRVEIDLGGRSREDIRKYARHCRISRLAWIQPDGTPEIETLKV</sequence>
<dbReference type="HAMAP" id="MF_00125">
    <property type="entry name" value="HisZ"/>
    <property type="match status" value="1"/>
</dbReference>
<dbReference type="PIRSF" id="PIRSF001549">
    <property type="entry name" value="His-tRNA_synth"/>
    <property type="match status" value="1"/>
</dbReference>
<dbReference type="NCBIfam" id="NF008940">
    <property type="entry name" value="PRK12292.2-3"/>
    <property type="match status" value="1"/>
</dbReference>
<evidence type="ECO:0000313" key="12">
    <source>
        <dbReference type="Proteomes" id="UP000654482"/>
    </source>
</evidence>
<organism evidence="11 12">
    <name type="scientific">Lusitaniella coriacea LEGE 07157</name>
    <dbReference type="NCBI Taxonomy" id="945747"/>
    <lineage>
        <taxon>Bacteria</taxon>
        <taxon>Bacillati</taxon>
        <taxon>Cyanobacteriota</taxon>
        <taxon>Cyanophyceae</taxon>
        <taxon>Spirulinales</taxon>
        <taxon>Lusitaniellaceae</taxon>
        <taxon>Lusitaniella</taxon>
    </lineage>
</organism>
<dbReference type="SUPFAM" id="SSF55681">
    <property type="entry name" value="Class II aaRS and biotin synthetases"/>
    <property type="match status" value="1"/>
</dbReference>
<dbReference type="PANTHER" id="PTHR43707:SF1">
    <property type="entry name" value="HISTIDINE--TRNA LIGASE, MITOCHONDRIAL-RELATED"/>
    <property type="match status" value="1"/>
</dbReference>
<feature type="binding site" evidence="9">
    <location>
        <position position="109"/>
    </location>
    <ligand>
        <name>L-histidine</name>
        <dbReference type="ChEBI" id="CHEBI:57595"/>
    </ligand>
</feature>
<dbReference type="GO" id="GO:0006427">
    <property type="term" value="P:histidyl-tRNA aminoacylation"/>
    <property type="evidence" value="ECO:0007669"/>
    <property type="project" value="TreeGrafter"/>
</dbReference>
<evidence type="ECO:0000256" key="7">
    <source>
        <dbReference type="ARBA" id="ARBA00025246"/>
    </source>
</evidence>
<dbReference type="InterPro" id="IPR045864">
    <property type="entry name" value="aa-tRNA-synth_II/BPL/LPL"/>
</dbReference>
<feature type="binding site" evidence="9">
    <location>
        <begin position="269"/>
        <end position="270"/>
    </location>
    <ligand>
        <name>L-histidine</name>
        <dbReference type="ChEBI" id="CHEBI:57595"/>
    </ligand>
</feature>
<evidence type="ECO:0000313" key="11">
    <source>
        <dbReference type="EMBL" id="MBE9115452.1"/>
    </source>
</evidence>
<accession>A0A8J7AXK8</accession>
<evidence type="ECO:0000256" key="3">
    <source>
        <dbReference type="ARBA" id="ARBA00005539"/>
    </source>
</evidence>
<reference evidence="11" key="1">
    <citation type="submission" date="2020-10" db="EMBL/GenBank/DDBJ databases">
        <authorList>
            <person name="Castelo-Branco R."/>
            <person name="Eusebio N."/>
            <person name="Adriana R."/>
            <person name="Vieira A."/>
            <person name="Brugerolle De Fraissinette N."/>
            <person name="Rezende De Castro R."/>
            <person name="Schneider M.P."/>
            <person name="Vasconcelos V."/>
            <person name="Leao P.N."/>
        </authorList>
    </citation>
    <scope>NUCLEOTIDE SEQUENCE</scope>
    <source>
        <strain evidence="11">LEGE 07157</strain>
    </source>
</reference>
<dbReference type="UniPathway" id="UPA00031">
    <property type="reaction ID" value="UER00006"/>
</dbReference>
<dbReference type="GO" id="GO:0004821">
    <property type="term" value="F:histidine-tRNA ligase activity"/>
    <property type="evidence" value="ECO:0007669"/>
    <property type="project" value="TreeGrafter"/>
</dbReference>
<keyword evidence="8" id="KW-0028">Amino-acid biosynthesis</keyword>
<dbReference type="InterPro" id="IPR004516">
    <property type="entry name" value="HisRS/HisZ"/>
</dbReference>
<comment type="caution">
    <text evidence="11">The sequence shown here is derived from an EMBL/GenBank/DDBJ whole genome shotgun (WGS) entry which is preliminary data.</text>
</comment>
<dbReference type="NCBIfam" id="TIGR00443">
    <property type="entry name" value="hisZ_biosyn_reg"/>
    <property type="match status" value="1"/>
</dbReference>